<name>A0A6J3MDB2_9PEZI</name>
<keyword evidence="1" id="KW-0732">Signal</keyword>
<sequence length="97" mass="9663">MQFSTIFTIIASAVAVSAMPAIGNAPGNIGSCNSQTTIACCNGENSSGLLGNILGGNCVLPNLLSLGAACPASNTFCCPTTQNGELNINLSCIPITL</sequence>
<feature type="signal peptide" evidence="1">
    <location>
        <begin position="1"/>
        <end position="18"/>
    </location>
</feature>
<gene>
    <name evidence="3" type="ORF">K489DRAFT_406807</name>
</gene>
<reference evidence="3" key="2">
    <citation type="submission" date="2020-04" db="EMBL/GenBank/DDBJ databases">
        <authorList>
            <consortium name="NCBI Genome Project"/>
        </authorList>
    </citation>
    <scope>NUCLEOTIDE SEQUENCE</scope>
    <source>
        <strain evidence="3">CBS 342.82</strain>
    </source>
</reference>
<protein>
    <submittedName>
        <fullName evidence="3">Hydrophobin 3</fullName>
    </submittedName>
</protein>
<dbReference type="AlphaFoldDB" id="A0A6J3MDB2"/>
<organism evidence="3">
    <name type="scientific">Dissoconium aciculare CBS 342.82</name>
    <dbReference type="NCBI Taxonomy" id="1314786"/>
    <lineage>
        <taxon>Eukaryota</taxon>
        <taxon>Fungi</taxon>
        <taxon>Dikarya</taxon>
        <taxon>Ascomycota</taxon>
        <taxon>Pezizomycotina</taxon>
        <taxon>Dothideomycetes</taxon>
        <taxon>Dothideomycetidae</taxon>
        <taxon>Mycosphaerellales</taxon>
        <taxon>Dissoconiaceae</taxon>
        <taxon>Dissoconium</taxon>
    </lineage>
</organism>
<reference evidence="3" key="3">
    <citation type="submission" date="2025-08" db="UniProtKB">
        <authorList>
            <consortium name="RefSeq"/>
        </authorList>
    </citation>
    <scope>IDENTIFICATION</scope>
    <source>
        <strain evidence="3">CBS 342.82</strain>
    </source>
</reference>
<dbReference type="RefSeq" id="XP_033463042.1">
    <property type="nucleotide sequence ID" value="XM_033607297.1"/>
</dbReference>
<reference evidence="3" key="1">
    <citation type="submission" date="2020-01" db="EMBL/GenBank/DDBJ databases">
        <authorList>
            <consortium name="DOE Joint Genome Institute"/>
            <person name="Haridas S."/>
            <person name="Albert R."/>
            <person name="Binder M."/>
            <person name="Bloem J."/>
            <person name="Labutti K."/>
            <person name="Salamov A."/>
            <person name="Andreopoulos B."/>
            <person name="Baker S.E."/>
            <person name="Barry K."/>
            <person name="Bills G."/>
            <person name="Bluhm B.H."/>
            <person name="Cannon C."/>
            <person name="Castanera R."/>
            <person name="Culley D.E."/>
            <person name="Daum C."/>
            <person name="Ezra D."/>
            <person name="Gonzalez J.B."/>
            <person name="Henrissat B."/>
            <person name="Kuo A."/>
            <person name="Liang C."/>
            <person name="Lipzen A."/>
            <person name="Lutzoni F."/>
            <person name="Magnuson J."/>
            <person name="Mondo S."/>
            <person name="Nolan M."/>
            <person name="Ohm R."/>
            <person name="Pangilinan J."/>
            <person name="Park H.-J."/>
            <person name="Ramirez L."/>
            <person name="Alfaro M."/>
            <person name="Sun H."/>
            <person name="Tritt A."/>
            <person name="Yoshinaga Y."/>
            <person name="Zwiers L.-H."/>
            <person name="Turgeon B.G."/>
            <person name="Goodwin S.B."/>
            <person name="Spatafora J.W."/>
            <person name="Crous P.W."/>
            <person name="Grigoriev I.V."/>
        </authorList>
    </citation>
    <scope>NUCLEOTIDE SEQUENCE</scope>
    <source>
        <strain evidence="3">CBS 342.82</strain>
    </source>
</reference>
<evidence type="ECO:0000256" key="1">
    <source>
        <dbReference type="SAM" id="SignalP"/>
    </source>
</evidence>
<keyword evidence="2" id="KW-1185">Reference proteome</keyword>
<proteinExistence type="predicted"/>
<dbReference type="GeneID" id="54365097"/>
<feature type="chain" id="PRO_5026744991" evidence="1">
    <location>
        <begin position="19"/>
        <end position="97"/>
    </location>
</feature>
<evidence type="ECO:0000313" key="2">
    <source>
        <dbReference type="Proteomes" id="UP000504637"/>
    </source>
</evidence>
<dbReference type="Proteomes" id="UP000504637">
    <property type="component" value="Unplaced"/>
</dbReference>
<evidence type="ECO:0000313" key="3">
    <source>
        <dbReference type="RefSeq" id="XP_033463042.1"/>
    </source>
</evidence>
<accession>A0A6J3MDB2</accession>